<name>A0A316DXH6_9BACT</name>
<dbReference type="Proteomes" id="UP000245489">
    <property type="component" value="Unassembled WGS sequence"/>
</dbReference>
<comment type="caution">
    <text evidence="1">The sequence shown here is derived from an EMBL/GenBank/DDBJ whole genome shotgun (WGS) entry which is preliminary data.</text>
</comment>
<evidence type="ECO:0000313" key="2">
    <source>
        <dbReference type="Proteomes" id="UP000245489"/>
    </source>
</evidence>
<accession>A0A316DXH6</accession>
<protein>
    <submittedName>
        <fullName evidence="1">RloB-like protein</fullName>
    </submittedName>
</protein>
<gene>
    <name evidence="1" type="ORF">LV89_03317</name>
</gene>
<proteinExistence type="predicted"/>
<sequence>MSNPCFEIWLILHLKDINEYTNDEQEALYKNAKISNAKNHIDLVLGELQGKGYNKRPDPEIYNPLTLTAIERAKILDNIGENYPSKIGSHLYKLIENLIIQKSPNA</sequence>
<dbReference type="InterPro" id="IPR025591">
    <property type="entry name" value="RloB"/>
</dbReference>
<evidence type="ECO:0000313" key="1">
    <source>
        <dbReference type="EMBL" id="PWK22605.1"/>
    </source>
</evidence>
<organism evidence="1 2">
    <name type="scientific">Arcicella aurantiaca</name>
    <dbReference type="NCBI Taxonomy" id="591202"/>
    <lineage>
        <taxon>Bacteria</taxon>
        <taxon>Pseudomonadati</taxon>
        <taxon>Bacteroidota</taxon>
        <taxon>Cytophagia</taxon>
        <taxon>Cytophagales</taxon>
        <taxon>Flectobacillaceae</taxon>
        <taxon>Arcicella</taxon>
    </lineage>
</organism>
<keyword evidence="2" id="KW-1185">Reference proteome</keyword>
<dbReference type="AlphaFoldDB" id="A0A316DXH6"/>
<dbReference type="EMBL" id="QGGO01000019">
    <property type="protein sequence ID" value="PWK22605.1"/>
    <property type="molecule type" value="Genomic_DNA"/>
</dbReference>
<reference evidence="1 2" key="1">
    <citation type="submission" date="2018-05" db="EMBL/GenBank/DDBJ databases">
        <title>Genomic Encyclopedia of Archaeal and Bacterial Type Strains, Phase II (KMG-II): from individual species to whole genera.</title>
        <authorList>
            <person name="Goeker M."/>
        </authorList>
    </citation>
    <scope>NUCLEOTIDE SEQUENCE [LARGE SCALE GENOMIC DNA]</scope>
    <source>
        <strain evidence="1 2">DSM 22214</strain>
    </source>
</reference>
<dbReference type="Pfam" id="PF13707">
    <property type="entry name" value="RloB"/>
    <property type="match status" value="1"/>
</dbReference>